<keyword evidence="3" id="KW-0804">Transcription</keyword>
<evidence type="ECO:0000313" key="7">
    <source>
        <dbReference type="Proteomes" id="UP001589647"/>
    </source>
</evidence>
<dbReference type="EMBL" id="JBHMEI010000095">
    <property type="protein sequence ID" value="MFB9209052.1"/>
    <property type="molecule type" value="Genomic_DNA"/>
</dbReference>
<dbReference type="InterPro" id="IPR050109">
    <property type="entry name" value="HTH-type_TetR-like_transc_reg"/>
</dbReference>
<evidence type="ECO:0000313" key="6">
    <source>
        <dbReference type="EMBL" id="MFB9209052.1"/>
    </source>
</evidence>
<dbReference type="PANTHER" id="PTHR30055:SF151">
    <property type="entry name" value="TRANSCRIPTIONAL REGULATORY PROTEIN"/>
    <property type="match status" value="1"/>
</dbReference>
<dbReference type="SUPFAM" id="SSF46689">
    <property type="entry name" value="Homeodomain-like"/>
    <property type="match status" value="1"/>
</dbReference>
<dbReference type="InterPro" id="IPR001647">
    <property type="entry name" value="HTH_TetR"/>
</dbReference>
<keyword evidence="2 4" id="KW-0238">DNA-binding</keyword>
<protein>
    <submittedName>
        <fullName evidence="6">TetR/AcrR family transcriptional regulator</fullName>
    </submittedName>
</protein>
<sequence>MARAALSQETVVDLAVALVDESGPEALTLSAVAARAGVATPSLYKHVRNLAELRELLSVRIIDEISDELGPAVLGRSGEEAVGAFMDAWRAYVTRHPNRYAVVIQQPHPSMRTAGERLMGIMLATLRGYGLADSDAIHTARCMRAAAHGFAVLEASGAFGLPERLDESYDLLKHMIVAGLTAPR</sequence>
<evidence type="ECO:0000256" key="4">
    <source>
        <dbReference type="PROSITE-ProRule" id="PRU00335"/>
    </source>
</evidence>
<keyword evidence="7" id="KW-1185">Reference proteome</keyword>
<reference evidence="6 7" key="1">
    <citation type="submission" date="2024-09" db="EMBL/GenBank/DDBJ databases">
        <authorList>
            <person name="Sun Q."/>
            <person name="Mori K."/>
        </authorList>
    </citation>
    <scope>NUCLEOTIDE SEQUENCE [LARGE SCALE GENOMIC DNA]</scope>
    <source>
        <strain evidence="6 7">CCM 3426</strain>
    </source>
</reference>
<dbReference type="Gene3D" id="1.10.10.60">
    <property type="entry name" value="Homeodomain-like"/>
    <property type="match status" value="1"/>
</dbReference>
<name>A0ABV5IWW9_9ACTN</name>
<dbReference type="Pfam" id="PF13305">
    <property type="entry name" value="TetR_C_33"/>
    <property type="match status" value="1"/>
</dbReference>
<dbReference type="Proteomes" id="UP001589647">
    <property type="component" value="Unassembled WGS sequence"/>
</dbReference>
<organism evidence="6 7">
    <name type="scientific">Nonomuraea spiralis</name>
    <dbReference type="NCBI Taxonomy" id="46182"/>
    <lineage>
        <taxon>Bacteria</taxon>
        <taxon>Bacillati</taxon>
        <taxon>Actinomycetota</taxon>
        <taxon>Actinomycetes</taxon>
        <taxon>Streptosporangiales</taxon>
        <taxon>Streptosporangiaceae</taxon>
        <taxon>Nonomuraea</taxon>
    </lineage>
</organism>
<proteinExistence type="predicted"/>
<evidence type="ECO:0000256" key="1">
    <source>
        <dbReference type="ARBA" id="ARBA00023015"/>
    </source>
</evidence>
<dbReference type="InterPro" id="IPR009057">
    <property type="entry name" value="Homeodomain-like_sf"/>
</dbReference>
<keyword evidence="1" id="KW-0805">Transcription regulation</keyword>
<feature type="domain" description="HTH tetR-type" evidence="5">
    <location>
        <begin position="5"/>
        <end position="65"/>
    </location>
</feature>
<dbReference type="Gene3D" id="1.10.357.10">
    <property type="entry name" value="Tetracycline Repressor, domain 2"/>
    <property type="match status" value="1"/>
</dbReference>
<accession>A0ABV5IWW9</accession>
<dbReference type="Pfam" id="PF00440">
    <property type="entry name" value="TetR_N"/>
    <property type="match status" value="1"/>
</dbReference>
<dbReference type="PROSITE" id="PS50977">
    <property type="entry name" value="HTH_TETR_2"/>
    <property type="match status" value="1"/>
</dbReference>
<evidence type="ECO:0000256" key="3">
    <source>
        <dbReference type="ARBA" id="ARBA00023163"/>
    </source>
</evidence>
<evidence type="ECO:0000259" key="5">
    <source>
        <dbReference type="PROSITE" id="PS50977"/>
    </source>
</evidence>
<dbReference type="SUPFAM" id="SSF48498">
    <property type="entry name" value="Tetracyclin repressor-like, C-terminal domain"/>
    <property type="match status" value="1"/>
</dbReference>
<dbReference type="RefSeq" id="WP_125643408.1">
    <property type="nucleotide sequence ID" value="NZ_BMRC01000022.1"/>
</dbReference>
<gene>
    <name evidence="6" type="ORF">ACFFV7_48255</name>
</gene>
<dbReference type="InterPro" id="IPR025996">
    <property type="entry name" value="MT1864/Rv1816-like_C"/>
</dbReference>
<feature type="DNA-binding region" description="H-T-H motif" evidence="4">
    <location>
        <begin position="28"/>
        <end position="47"/>
    </location>
</feature>
<comment type="caution">
    <text evidence="6">The sequence shown here is derived from an EMBL/GenBank/DDBJ whole genome shotgun (WGS) entry which is preliminary data.</text>
</comment>
<dbReference type="PANTHER" id="PTHR30055">
    <property type="entry name" value="HTH-TYPE TRANSCRIPTIONAL REGULATOR RUTR"/>
    <property type="match status" value="1"/>
</dbReference>
<dbReference type="InterPro" id="IPR036271">
    <property type="entry name" value="Tet_transcr_reg_TetR-rel_C_sf"/>
</dbReference>
<evidence type="ECO:0000256" key="2">
    <source>
        <dbReference type="ARBA" id="ARBA00023125"/>
    </source>
</evidence>